<protein>
    <submittedName>
        <fullName evidence="8">Chromate transport protein</fullName>
    </submittedName>
</protein>
<evidence type="ECO:0000256" key="1">
    <source>
        <dbReference type="ARBA" id="ARBA00004651"/>
    </source>
</evidence>
<comment type="subcellular location">
    <subcellularLocation>
        <location evidence="1">Cell membrane</location>
        <topology evidence="1">Multi-pass membrane protein</topology>
    </subcellularLocation>
</comment>
<evidence type="ECO:0000256" key="4">
    <source>
        <dbReference type="ARBA" id="ARBA00022692"/>
    </source>
</evidence>
<comment type="similarity">
    <text evidence="2">Belongs to the chromate ion transporter (CHR) (TC 2.A.51) family.</text>
</comment>
<keyword evidence="3" id="KW-1003">Cell membrane</keyword>
<evidence type="ECO:0000256" key="2">
    <source>
        <dbReference type="ARBA" id="ARBA00005262"/>
    </source>
</evidence>
<dbReference type="Proteomes" id="UP000020977">
    <property type="component" value="Unassembled WGS sequence"/>
</dbReference>
<evidence type="ECO:0000256" key="7">
    <source>
        <dbReference type="SAM" id="Phobius"/>
    </source>
</evidence>
<gene>
    <name evidence="8" type="primary">chrA-2</name>
    <name evidence="8" type="ORF">MOVI_6840</name>
</gene>
<dbReference type="EMBL" id="JFAD01000036">
    <property type="protein sequence ID" value="EXU60836.1"/>
    <property type="molecule type" value="Genomic_DNA"/>
</dbReference>
<dbReference type="Pfam" id="PF02417">
    <property type="entry name" value="Chromate_transp"/>
    <property type="match status" value="1"/>
</dbReference>
<dbReference type="STRING" id="1188239.MOVI_6840"/>
<feature type="transmembrane region" description="Helical" evidence="7">
    <location>
        <begin position="125"/>
        <end position="151"/>
    </location>
</feature>
<feature type="transmembrane region" description="Helical" evidence="7">
    <location>
        <begin position="197"/>
        <end position="215"/>
    </location>
</feature>
<keyword evidence="6 7" id="KW-0472">Membrane</keyword>
<keyword evidence="4 7" id="KW-0812">Transmembrane</keyword>
<proteinExistence type="inferred from homology"/>
<accession>A0A014KV43</accession>
<feature type="transmembrane region" description="Helical" evidence="7">
    <location>
        <begin position="171"/>
        <end position="192"/>
    </location>
</feature>
<evidence type="ECO:0000256" key="6">
    <source>
        <dbReference type="ARBA" id="ARBA00023136"/>
    </source>
</evidence>
<evidence type="ECO:0000256" key="5">
    <source>
        <dbReference type="ARBA" id="ARBA00022989"/>
    </source>
</evidence>
<evidence type="ECO:0000313" key="8">
    <source>
        <dbReference type="EMBL" id="EXU60836.1"/>
    </source>
</evidence>
<evidence type="ECO:0000256" key="3">
    <source>
        <dbReference type="ARBA" id="ARBA00022475"/>
    </source>
</evidence>
<dbReference type="AlphaFoldDB" id="A0A014KV43"/>
<name>A0A014KV43_9BACT</name>
<dbReference type="GO" id="GO:0005886">
    <property type="term" value="C:plasma membrane"/>
    <property type="evidence" value="ECO:0007669"/>
    <property type="project" value="UniProtKB-SubCell"/>
</dbReference>
<feature type="transmembrane region" description="Helical" evidence="7">
    <location>
        <begin position="80"/>
        <end position="105"/>
    </location>
</feature>
<dbReference type="InterPro" id="IPR003370">
    <property type="entry name" value="Chromate_transpt"/>
</dbReference>
<dbReference type="GO" id="GO:0015109">
    <property type="term" value="F:chromate transmembrane transporter activity"/>
    <property type="evidence" value="ECO:0007669"/>
    <property type="project" value="InterPro"/>
</dbReference>
<sequence length="216" mass="24361">MILLISLTILGLAVISLIVFGGGQVFMPVFNWFWLQLGELGLEIDQEQINQIFTVANSTPGVFSIKLAAVTGFLIADFGVLGWFLSFIFLMAFILPAIFLVVIWLKALNRVSQKNGSNFIKKAQIFRPAIIGIILALAFQLFINLVLVNYAFNSNNGYFVTKEVSDFISGWRLWVFILFAIFWSITVFILYLRKVNVFLIIIIGISLALISLQPWL</sequence>
<keyword evidence="5 7" id="KW-1133">Transmembrane helix</keyword>
<dbReference type="eggNOG" id="COG2059">
    <property type="taxonomic scope" value="Bacteria"/>
</dbReference>
<evidence type="ECO:0000313" key="9">
    <source>
        <dbReference type="Proteomes" id="UP000020977"/>
    </source>
</evidence>
<organism evidence="8 9">
    <name type="scientific">Mesomycoplasma ovipneumoniae 14811</name>
    <dbReference type="NCBI Taxonomy" id="1188239"/>
    <lineage>
        <taxon>Bacteria</taxon>
        <taxon>Bacillati</taxon>
        <taxon>Mycoplasmatota</taxon>
        <taxon>Mycoplasmoidales</taxon>
        <taxon>Metamycoplasmataceae</taxon>
        <taxon>Mesomycoplasma</taxon>
    </lineage>
</organism>
<comment type="caution">
    <text evidence="8">The sequence shown here is derived from an EMBL/GenBank/DDBJ whole genome shotgun (WGS) entry which is preliminary data.</text>
</comment>
<reference evidence="8 9" key="1">
    <citation type="submission" date="2014-03" db="EMBL/GenBank/DDBJ databases">
        <title>Genome sequence of Mycoplasma ovipneumoniae strain 14811.</title>
        <authorList>
            <person name="Sirand-Pugnet P."/>
            <person name="Breton M."/>
            <person name="Dordet-Frisoni E."/>
            <person name="Baranowski E."/>
            <person name="Barre A."/>
            <person name="Couture C."/>
            <person name="Dupuy V."/>
            <person name="Gaurivaud P."/>
            <person name="Jacob D."/>
            <person name="Lemaitre C."/>
            <person name="Manso-Silvan L."/>
            <person name="Nikolski M."/>
            <person name="Nouvel L.-X."/>
            <person name="Poumarat F."/>
            <person name="Tardy F."/>
            <person name="Thebault P."/>
            <person name="Theil S."/>
            <person name="Citti C."/>
            <person name="Thiaucourt F."/>
            <person name="Blanchard A."/>
        </authorList>
    </citation>
    <scope>NUCLEOTIDE SEQUENCE [LARGE SCALE GENOMIC DNA]</scope>
    <source>
        <strain evidence="8 9">14811</strain>
    </source>
</reference>